<dbReference type="PANTHER" id="PTHR10046">
    <property type="entry name" value="ATP DEPENDENT LON PROTEASE FAMILY MEMBER"/>
    <property type="match status" value="1"/>
</dbReference>
<dbReference type="InterPro" id="IPR014721">
    <property type="entry name" value="Ribsml_uS5_D2-typ_fold_subgr"/>
</dbReference>
<dbReference type="EMBL" id="PVNE01000010">
    <property type="protein sequence ID" value="PRX40864.1"/>
    <property type="molecule type" value="Genomic_DNA"/>
</dbReference>
<protein>
    <recommendedName>
        <fullName evidence="1">endopeptidase La</fullName>
        <ecNumber evidence="1">3.4.21.53</ecNumber>
    </recommendedName>
</protein>
<accession>A0A2T0LF80</accession>
<dbReference type="InterPro" id="IPR020568">
    <property type="entry name" value="Ribosomal_Su5_D2-typ_SF"/>
</dbReference>
<evidence type="ECO:0000256" key="1">
    <source>
        <dbReference type="PROSITE-ProRule" id="PRU01122"/>
    </source>
</evidence>
<dbReference type="Gene3D" id="3.30.230.10">
    <property type="match status" value="1"/>
</dbReference>
<keyword evidence="1" id="KW-0645">Protease</keyword>
<evidence type="ECO:0000313" key="3">
    <source>
        <dbReference type="EMBL" id="PRX40864.1"/>
    </source>
</evidence>
<dbReference type="Pfam" id="PF13180">
    <property type="entry name" value="PDZ_2"/>
    <property type="match status" value="1"/>
</dbReference>
<reference evidence="3 4" key="1">
    <citation type="submission" date="2018-03" db="EMBL/GenBank/DDBJ databases">
        <title>Genomic Encyclopedia of Archaeal and Bacterial Type Strains, Phase II (KMG-II): from individual species to whole genera.</title>
        <authorList>
            <person name="Goeker M."/>
        </authorList>
    </citation>
    <scope>NUCLEOTIDE SEQUENCE [LARGE SCALE GENOMIC DNA]</scope>
    <source>
        <strain evidence="3 4">DSM 44946</strain>
    </source>
</reference>
<dbReference type="Gene3D" id="2.30.42.10">
    <property type="match status" value="1"/>
</dbReference>
<gene>
    <name evidence="3" type="ORF">CLV97_11056</name>
</gene>
<dbReference type="NCBIfam" id="NF041438">
    <property type="entry name" value="SepM_fam_S16"/>
    <property type="match status" value="1"/>
</dbReference>
<keyword evidence="4" id="KW-1185">Reference proteome</keyword>
<dbReference type="GO" id="GO:0006508">
    <property type="term" value="P:proteolysis"/>
    <property type="evidence" value="ECO:0007669"/>
    <property type="project" value="UniProtKB-KW"/>
</dbReference>
<keyword evidence="1" id="KW-0378">Hydrolase</keyword>
<feature type="active site" evidence="1">
    <location>
        <position position="281"/>
    </location>
</feature>
<dbReference type="GO" id="GO:0005524">
    <property type="term" value="F:ATP binding"/>
    <property type="evidence" value="ECO:0007669"/>
    <property type="project" value="InterPro"/>
</dbReference>
<evidence type="ECO:0000313" key="4">
    <source>
        <dbReference type="Proteomes" id="UP000237797"/>
    </source>
</evidence>
<dbReference type="InterPro" id="IPR008269">
    <property type="entry name" value="Lon_proteolytic"/>
</dbReference>
<feature type="active site" evidence="1">
    <location>
        <position position="236"/>
    </location>
</feature>
<comment type="catalytic activity">
    <reaction evidence="1">
        <text>Hydrolysis of proteins in presence of ATP.</text>
        <dbReference type="EC" id="3.4.21.53"/>
    </reaction>
</comment>
<keyword evidence="1" id="KW-0720">Serine protease</keyword>
<proteinExistence type="inferred from homology"/>
<dbReference type="GO" id="GO:0030163">
    <property type="term" value="P:protein catabolic process"/>
    <property type="evidence" value="ECO:0007669"/>
    <property type="project" value="InterPro"/>
</dbReference>
<dbReference type="SUPFAM" id="SSF50156">
    <property type="entry name" value="PDZ domain-like"/>
    <property type="match status" value="1"/>
</dbReference>
<dbReference type="GO" id="GO:0004176">
    <property type="term" value="F:ATP-dependent peptidase activity"/>
    <property type="evidence" value="ECO:0007669"/>
    <property type="project" value="UniProtKB-UniRule"/>
</dbReference>
<dbReference type="SMART" id="SM00228">
    <property type="entry name" value="PDZ"/>
    <property type="match status" value="1"/>
</dbReference>
<dbReference type="InterPro" id="IPR036034">
    <property type="entry name" value="PDZ_sf"/>
</dbReference>
<dbReference type="RefSeq" id="WP_170070407.1">
    <property type="nucleotide sequence ID" value="NZ_PVNE01000010.1"/>
</dbReference>
<sequence>MIRRRWGTLGFAVLLLAIAAWFIPTPYFVLRPGTAVPVLQLVNVAGGDLREKGQFLLTTVSVSEASALQYLFAWMIPGSSLVPREKLLEPGESSDAYRLRQREWMLLSQQNAIIAAFRYAGRPVEEFLLGVKVLRTLSGMPAEGVLASGDRIVALDGHPIRTVPQLLRVLEGKREGESVRISLWRKGRKLEKRLSLVRFSRSEGGHVGIGIVPVTERRIQTDPQVRIQADHIGGPSAGLMFALEILNQLTSEDLTRGLKIAGTGTLSAEGEVGQIGGVEQKVMAADREGADLFFVPADVHPGDSNQFKAEAVAREIGSRMKIVPVHSLEEAVGYLKRLKEERAKVSNIDTPANLAYNNPVLVARAGAL</sequence>
<dbReference type="InterPro" id="IPR027065">
    <property type="entry name" value="Lon_Prtase"/>
</dbReference>
<organism evidence="3 4">
    <name type="scientific">Planifilum fimeticola</name>
    <dbReference type="NCBI Taxonomy" id="201975"/>
    <lineage>
        <taxon>Bacteria</taxon>
        <taxon>Bacillati</taxon>
        <taxon>Bacillota</taxon>
        <taxon>Bacilli</taxon>
        <taxon>Bacillales</taxon>
        <taxon>Thermoactinomycetaceae</taxon>
        <taxon>Planifilum</taxon>
    </lineage>
</organism>
<comment type="caution">
    <text evidence="3">The sequence shown here is derived from an EMBL/GenBank/DDBJ whole genome shotgun (WGS) entry which is preliminary data.</text>
</comment>
<dbReference type="PROSITE" id="PS51786">
    <property type="entry name" value="LON_PROTEOLYTIC"/>
    <property type="match status" value="1"/>
</dbReference>
<comment type="similarity">
    <text evidence="1">Belongs to the peptidase S16 family.</text>
</comment>
<dbReference type="AlphaFoldDB" id="A0A2T0LF80"/>
<dbReference type="SUPFAM" id="SSF54211">
    <property type="entry name" value="Ribosomal protein S5 domain 2-like"/>
    <property type="match status" value="1"/>
</dbReference>
<name>A0A2T0LF80_9BACL</name>
<dbReference type="Pfam" id="PF05362">
    <property type="entry name" value="Lon_C"/>
    <property type="match status" value="1"/>
</dbReference>
<feature type="domain" description="Lon proteolytic" evidence="2">
    <location>
        <begin position="231"/>
        <end position="338"/>
    </location>
</feature>
<dbReference type="InterPro" id="IPR001478">
    <property type="entry name" value="PDZ"/>
</dbReference>
<evidence type="ECO:0000259" key="2">
    <source>
        <dbReference type="PROSITE" id="PS51786"/>
    </source>
</evidence>
<dbReference type="EC" id="3.4.21.53" evidence="1"/>
<dbReference type="GO" id="GO:0004252">
    <property type="term" value="F:serine-type endopeptidase activity"/>
    <property type="evidence" value="ECO:0007669"/>
    <property type="project" value="UniProtKB-UniRule"/>
</dbReference>
<dbReference type="Proteomes" id="UP000237797">
    <property type="component" value="Unassembled WGS sequence"/>
</dbReference>